<evidence type="ECO:0000256" key="1">
    <source>
        <dbReference type="ARBA" id="ARBA00005495"/>
    </source>
</evidence>
<evidence type="ECO:0000256" key="3">
    <source>
        <dbReference type="ARBA" id="ARBA00022833"/>
    </source>
</evidence>
<dbReference type="Proteomes" id="UP000314011">
    <property type="component" value="Unassembled WGS sequence"/>
</dbReference>
<dbReference type="GO" id="GO:0046872">
    <property type="term" value="F:metal ion binding"/>
    <property type="evidence" value="ECO:0007669"/>
    <property type="project" value="UniProtKB-KW"/>
</dbReference>
<dbReference type="GO" id="GO:0016846">
    <property type="term" value="F:carbon-sulfur lyase activity"/>
    <property type="evidence" value="ECO:0007669"/>
    <property type="project" value="InterPro"/>
</dbReference>
<sequence length="131" mass="14748">MCGAVKFTAKELGPFGICHCGMCQRWLGSAMFGVTVPEKAMEIEGAEHVGSRRSSDWATRCWCTECGSSLWYRYDKGRDGQGDYEVPLGLFDDRDGLTLRREIYFDRKSDSWSVEGSHERLTEAQTTAIFG</sequence>
<dbReference type="PANTHER" id="PTHR33337">
    <property type="entry name" value="GFA DOMAIN-CONTAINING PROTEIN"/>
    <property type="match status" value="1"/>
</dbReference>
<comment type="caution">
    <text evidence="6">The sequence shown here is derived from an EMBL/GenBank/DDBJ whole genome shotgun (WGS) entry which is preliminary data.</text>
</comment>
<dbReference type="InterPro" id="IPR011057">
    <property type="entry name" value="Mss4-like_sf"/>
</dbReference>
<evidence type="ECO:0000313" key="6">
    <source>
        <dbReference type="EMBL" id="TNY34394.1"/>
    </source>
</evidence>
<name>A0A5C5GJP0_9RHOB</name>
<dbReference type="OrthoDB" id="9807246at2"/>
<dbReference type="PANTHER" id="PTHR33337:SF40">
    <property type="entry name" value="CENP-V_GFA DOMAIN-CONTAINING PROTEIN-RELATED"/>
    <property type="match status" value="1"/>
</dbReference>
<dbReference type="InterPro" id="IPR006913">
    <property type="entry name" value="CENP-V/GFA"/>
</dbReference>
<feature type="domain" description="CENP-V/GFA" evidence="5">
    <location>
        <begin position="1"/>
        <end position="113"/>
    </location>
</feature>
<keyword evidence="2" id="KW-0479">Metal-binding</keyword>
<evidence type="ECO:0000256" key="2">
    <source>
        <dbReference type="ARBA" id="ARBA00022723"/>
    </source>
</evidence>
<gene>
    <name evidence="6" type="ORF">FHY64_12090</name>
</gene>
<evidence type="ECO:0000313" key="7">
    <source>
        <dbReference type="Proteomes" id="UP000314011"/>
    </source>
</evidence>
<evidence type="ECO:0000259" key="5">
    <source>
        <dbReference type="PROSITE" id="PS51891"/>
    </source>
</evidence>
<reference evidence="6 7" key="1">
    <citation type="submission" date="2019-06" db="EMBL/GenBank/DDBJ databases">
        <title>Genome of new Rhodobacteraceae sp. SM1903.</title>
        <authorList>
            <person name="Ren X."/>
        </authorList>
    </citation>
    <scope>NUCLEOTIDE SEQUENCE [LARGE SCALE GENOMIC DNA]</scope>
    <source>
        <strain evidence="6 7">SM1903</strain>
    </source>
</reference>
<dbReference type="PROSITE" id="PS51891">
    <property type="entry name" value="CENP_V_GFA"/>
    <property type="match status" value="1"/>
</dbReference>
<evidence type="ECO:0000256" key="4">
    <source>
        <dbReference type="ARBA" id="ARBA00023239"/>
    </source>
</evidence>
<comment type="similarity">
    <text evidence="1">Belongs to the Gfa family.</text>
</comment>
<keyword evidence="3" id="KW-0862">Zinc</keyword>
<organism evidence="6 7">
    <name type="scientific">Pelagovum pacificum</name>
    <dbReference type="NCBI Taxonomy" id="2588711"/>
    <lineage>
        <taxon>Bacteria</taxon>
        <taxon>Pseudomonadati</taxon>
        <taxon>Pseudomonadota</taxon>
        <taxon>Alphaproteobacteria</taxon>
        <taxon>Rhodobacterales</taxon>
        <taxon>Paracoccaceae</taxon>
        <taxon>Pelagovum</taxon>
    </lineage>
</organism>
<dbReference type="Gene3D" id="3.90.1590.10">
    <property type="entry name" value="glutathione-dependent formaldehyde- activating enzyme (gfa)"/>
    <property type="match status" value="1"/>
</dbReference>
<keyword evidence="7" id="KW-1185">Reference proteome</keyword>
<dbReference type="SUPFAM" id="SSF51316">
    <property type="entry name" value="Mss4-like"/>
    <property type="match status" value="1"/>
</dbReference>
<dbReference type="EMBL" id="VFFF01000001">
    <property type="protein sequence ID" value="TNY34394.1"/>
    <property type="molecule type" value="Genomic_DNA"/>
</dbReference>
<proteinExistence type="inferred from homology"/>
<accession>A0A5C5GJP0</accession>
<dbReference type="AlphaFoldDB" id="A0A5C5GJP0"/>
<protein>
    <submittedName>
        <fullName evidence="6">GFA family protein</fullName>
    </submittedName>
</protein>
<keyword evidence="4" id="KW-0456">Lyase</keyword>
<dbReference type="Pfam" id="PF04828">
    <property type="entry name" value="GFA"/>
    <property type="match status" value="1"/>
</dbReference>